<accession>V3ZED5</accession>
<feature type="chain" id="PRO_5004716294" evidence="1">
    <location>
        <begin position="19"/>
        <end position="228"/>
    </location>
</feature>
<keyword evidence="3" id="KW-1185">Reference proteome</keyword>
<dbReference type="HOGENOM" id="CLU_1215981_0_0_1"/>
<dbReference type="EMBL" id="KB203918">
    <property type="protein sequence ID" value="ESO82422.1"/>
    <property type="molecule type" value="Genomic_DNA"/>
</dbReference>
<name>V3ZED5_LOTGI</name>
<dbReference type="KEGG" id="lgi:LOTGIDRAFT_237020"/>
<keyword evidence="1" id="KW-0732">Signal</keyword>
<proteinExistence type="predicted"/>
<dbReference type="RefSeq" id="XP_009066925.1">
    <property type="nucleotide sequence ID" value="XM_009068677.1"/>
</dbReference>
<dbReference type="CTD" id="20250324"/>
<gene>
    <name evidence="2" type="ORF">LOTGIDRAFT_237020</name>
</gene>
<dbReference type="AlphaFoldDB" id="V3ZED5"/>
<sequence>MNPKISLVFCVLVSVATALYNAPGTRHGLRNGGWGGNTWPGSNIHPSLLKQDIFGNDGIQHYPGSNHFPNNLNSWGSRRNPWSGSSNSFYPRDTIRTHRLNGRRYKRSLYRSPYSNSGKQFGLNRDSHFNQQQLLNNQHLLDNQQIIGNRHILGNQQLLNNQHLLDNQQIIGNRHILGNQQWLNNQHLLDNQHLLGNQQPWDLQNNQQFFGNQQIGGGIRNTFPRRRY</sequence>
<dbReference type="Proteomes" id="UP000030746">
    <property type="component" value="Unassembled WGS sequence"/>
</dbReference>
<feature type="signal peptide" evidence="1">
    <location>
        <begin position="1"/>
        <end position="18"/>
    </location>
</feature>
<evidence type="ECO:0000313" key="3">
    <source>
        <dbReference type="Proteomes" id="UP000030746"/>
    </source>
</evidence>
<reference evidence="2 3" key="1">
    <citation type="journal article" date="2013" name="Nature">
        <title>Insights into bilaterian evolution from three spiralian genomes.</title>
        <authorList>
            <person name="Simakov O."/>
            <person name="Marletaz F."/>
            <person name="Cho S.J."/>
            <person name="Edsinger-Gonzales E."/>
            <person name="Havlak P."/>
            <person name="Hellsten U."/>
            <person name="Kuo D.H."/>
            <person name="Larsson T."/>
            <person name="Lv J."/>
            <person name="Arendt D."/>
            <person name="Savage R."/>
            <person name="Osoegawa K."/>
            <person name="de Jong P."/>
            <person name="Grimwood J."/>
            <person name="Chapman J.A."/>
            <person name="Shapiro H."/>
            <person name="Aerts A."/>
            <person name="Otillar R.P."/>
            <person name="Terry A.Y."/>
            <person name="Boore J.L."/>
            <person name="Grigoriev I.V."/>
            <person name="Lindberg D.R."/>
            <person name="Seaver E.C."/>
            <person name="Weisblat D.A."/>
            <person name="Putnam N.H."/>
            <person name="Rokhsar D.S."/>
        </authorList>
    </citation>
    <scope>NUCLEOTIDE SEQUENCE [LARGE SCALE GENOMIC DNA]</scope>
</reference>
<organism evidence="2 3">
    <name type="scientific">Lottia gigantea</name>
    <name type="common">Giant owl limpet</name>
    <dbReference type="NCBI Taxonomy" id="225164"/>
    <lineage>
        <taxon>Eukaryota</taxon>
        <taxon>Metazoa</taxon>
        <taxon>Spiralia</taxon>
        <taxon>Lophotrochozoa</taxon>
        <taxon>Mollusca</taxon>
        <taxon>Gastropoda</taxon>
        <taxon>Patellogastropoda</taxon>
        <taxon>Lottioidea</taxon>
        <taxon>Lottiidae</taxon>
        <taxon>Lottia</taxon>
    </lineage>
</organism>
<evidence type="ECO:0000313" key="2">
    <source>
        <dbReference type="EMBL" id="ESO82422.1"/>
    </source>
</evidence>
<dbReference type="GeneID" id="20250324"/>
<evidence type="ECO:0000256" key="1">
    <source>
        <dbReference type="SAM" id="SignalP"/>
    </source>
</evidence>
<protein>
    <submittedName>
        <fullName evidence="2">Uncharacterized protein</fullName>
    </submittedName>
</protein>